<dbReference type="EMBL" id="CAJVAS010000057">
    <property type="protein sequence ID" value="CAG7651064.1"/>
    <property type="molecule type" value="Genomic_DNA"/>
</dbReference>
<feature type="transmembrane region" description="Helical" evidence="1">
    <location>
        <begin position="76"/>
        <end position="98"/>
    </location>
</feature>
<feature type="transmembrane region" description="Helical" evidence="1">
    <location>
        <begin position="119"/>
        <end position="140"/>
    </location>
</feature>
<name>A0A916K7K6_9BACL</name>
<evidence type="ECO:0000313" key="2">
    <source>
        <dbReference type="EMBL" id="CAG7651064.1"/>
    </source>
</evidence>
<organism evidence="2 3">
    <name type="scientific">Paenibacillus solanacearum</name>
    <dbReference type="NCBI Taxonomy" id="2048548"/>
    <lineage>
        <taxon>Bacteria</taxon>
        <taxon>Bacillati</taxon>
        <taxon>Bacillota</taxon>
        <taxon>Bacilli</taxon>
        <taxon>Bacillales</taxon>
        <taxon>Paenibacillaceae</taxon>
        <taxon>Paenibacillus</taxon>
    </lineage>
</organism>
<reference evidence="2" key="1">
    <citation type="submission" date="2021-06" db="EMBL/GenBank/DDBJ databases">
        <authorList>
            <person name="Criscuolo A."/>
        </authorList>
    </citation>
    <scope>NUCLEOTIDE SEQUENCE</scope>
    <source>
        <strain evidence="2">CIP111600</strain>
    </source>
</reference>
<evidence type="ECO:0008006" key="4">
    <source>
        <dbReference type="Google" id="ProtNLM"/>
    </source>
</evidence>
<dbReference type="RefSeq" id="WP_218095892.1">
    <property type="nucleotide sequence ID" value="NZ_CAJVAS010000057.1"/>
</dbReference>
<keyword evidence="1" id="KW-0472">Membrane</keyword>
<proteinExistence type="predicted"/>
<feature type="transmembrane region" description="Helical" evidence="1">
    <location>
        <begin position="230"/>
        <end position="249"/>
    </location>
</feature>
<gene>
    <name evidence="2" type="ORF">PAESOLCIP111_06238</name>
</gene>
<dbReference type="PIRSF" id="PIRSF033101">
    <property type="entry name" value="UCP033101"/>
    <property type="match status" value="1"/>
</dbReference>
<keyword evidence="1" id="KW-0812">Transmembrane</keyword>
<keyword evidence="1" id="KW-1133">Transmembrane helix</keyword>
<comment type="caution">
    <text evidence="2">The sequence shown here is derived from an EMBL/GenBank/DDBJ whole genome shotgun (WGS) entry which is preliminary data.</text>
</comment>
<feature type="transmembrane region" description="Helical" evidence="1">
    <location>
        <begin position="40"/>
        <end position="61"/>
    </location>
</feature>
<keyword evidence="3" id="KW-1185">Reference proteome</keyword>
<evidence type="ECO:0000313" key="3">
    <source>
        <dbReference type="Proteomes" id="UP000693672"/>
    </source>
</evidence>
<accession>A0A916K7K6</accession>
<protein>
    <recommendedName>
        <fullName evidence="4">YhfC family intramembrane metalloprotease</fullName>
    </recommendedName>
</protein>
<evidence type="ECO:0000256" key="1">
    <source>
        <dbReference type="SAM" id="Phobius"/>
    </source>
</evidence>
<feature type="transmembrane region" description="Helical" evidence="1">
    <location>
        <begin position="204"/>
        <end position="224"/>
    </location>
</feature>
<dbReference type="Pfam" id="PF10086">
    <property type="entry name" value="YhfC"/>
    <property type="match status" value="1"/>
</dbReference>
<dbReference type="Proteomes" id="UP000693672">
    <property type="component" value="Unassembled WGS sequence"/>
</dbReference>
<feature type="transmembrane region" description="Helical" evidence="1">
    <location>
        <begin position="6"/>
        <end position="28"/>
    </location>
</feature>
<sequence>MAFNSTVIGIAIQMALVVALVLTATVYLRRKERITLKPALIGTLVFVLFSQVLEKALHVYMLQLNPATAMWLKQPWLLAVYGALAAGIFEELGRYVAFRWWLKRRRSWGDGLSFGLGHGGIEAVLIGVIGGAQMLALALMHQNGTLQQKLGGSVPPEAAEALIASLTNTPLHLYVLGGVERIAAFMLHLAFSIMVLQGVRSRRFGYVLAAIGLHAAADFVPGLYQAKAVSIYAAEAAVLLAGLAGFMYLRRMKKRYSREWLPE</sequence>
<dbReference type="AlphaFoldDB" id="A0A916K7K6"/>
<dbReference type="InterPro" id="IPR011397">
    <property type="entry name" value="YhfC"/>
</dbReference>